<comment type="subunit">
    <text evidence="4">Component of the INO80 chromatin-remodeling complex.</text>
</comment>
<dbReference type="GO" id="GO:0031011">
    <property type="term" value="C:Ino80 complex"/>
    <property type="evidence" value="ECO:0007669"/>
    <property type="project" value="UniProtKB-UniRule"/>
</dbReference>
<dbReference type="PANTHER" id="PTHR45685:SF2">
    <property type="entry name" value="CHROMATIN-REMODELING ATPASE INO80"/>
    <property type="match status" value="1"/>
</dbReference>
<dbReference type="PANTHER" id="PTHR45685">
    <property type="entry name" value="HELICASE SRCAP-RELATED"/>
    <property type="match status" value="1"/>
</dbReference>
<keyword evidence="4" id="KW-0234">DNA repair</keyword>
<comment type="domain">
    <text evidence="4">The DBINO region is involved in binding to DNA.</text>
</comment>
<keyword evidence="6" id="KW-1185">Reference proteome</keyword>
<keyword evidence="4" id="KW-0378">Hydrolase</keyword>
<comment type="similarity">
    <text evidence="4">Belongs to the SNF2/RAD54 helicase family.</text>
</comment>
<dbReference type="EC" id="3.6.4.-" evidence="4"/>
<dbReference type="EMBL" id="JAMSHJ010000007">
    <property type="protein sequence ID" value="KAI5389235.1"/>
    <property type="molecule type" value="Genomic_DNA"/>
</dbReference>
<proteinExistence type="inferred from homology"/>
<dbReference type="Gramene" id="Psat07G0476800-T1">
    <property type="protein sequence ID" value="KAI5389235.1"/>
    <property type="gene ID" value="KIW84_074768"/>
</dbReference>
<dbReference type="GO" id="GO:0006281">
    <property type="term" value="P:DNA repair"/>
    <property type="evidence" value="ECO:0007669"/>
    <property type="project" value="UniProtKB-UniRule"/>
</dbReference>
<keyword evidence="4" id="KW-0238">DNA-binding</keyword>
<reference evidence="5 6" key="1">
    <citation type="journal article" date="2022" name="Nat. Genet.">
        <title>Improved pea reference genome and pan-genome highlight genomic features and evolutionary characteristics.</title>
        <authorList>
            <person name="Yang T."/>
            <person name="Liu R."/>
            <person name="Luo Y."/>
            <person name="Hu S."/>
            <person name="Wang D."/>
            <person name="Wang C."/>
            <person name="Pandey M.K."/>
            <person name="Ge S."/>
            <person name="Xu Q."/>
            <person name="Li N."/>
            <person name="Li G."/>
            <person name="Huang Y."/>
            <person name="Saxena R.K."/>
            <person name="Ji Y."/>
            <person name="Li M."/>
            <person name="Yan X."/>
            <person name="He Y."/>
            <person name="Liu Y."/>
            <person name="Wang X."/>
            <person name="Xiang C."/>
            <person name="Varshney R.K."/>
            <person name="Ding H."/>
            <person name="Gao S."/>
            <person name="Zong X."/>
        </authorList>
    </citation>
    <scope>NUCLEOTIDE SEQUENCE [LARGE SCALE GENOMIC DNA]</scope>
    <source>
        <strain evidence="5 6">cv. Zhongwan 6</strain>
    </source>
</reference>
<accession>A0A9D4VSB2</accession>
<comment type="caution">
    <text evidence="5">The sequence shown here is derived from an EMBL/GenBank/DDBJ whole genome shotgun (WGS) entry which is preliminary data.</text>
</comment>
<comment type="catalytic activity">
    <reaction evidence="4">
        <text>ATP + H2O = ADP + phosphate + H(+)</text>
        <dbReference type="Rhea" id="RHEA:13065"/>
        <dbReference type="ChEBI" id="CHEBI:15377"/>
        <dbReference type="ChEBI" id="CHEBI:15378"/>
        <dbReference type="ChEBI" id="CHEBI:30616"/>
        <dbReference type="ChEBI" id="CHEBI:43474"/>
        <dbReference type="ChEBI" id="CHEBI:456216"/>
    </reaction>
</comment>
<dbReference type="Gene3D" id="3.40.50.300">
    <property type="entry name" value="P-loop containing nucleotide triphosphate hydrolases"/>
    <property type="match status" value="1"/>
</dbReference>
<dbReference type="GO" id="GO:0042393">
    <property type="term" value="F:histone binding"/>
    <property type="evidence" value="ECO:0007669"/>
    <property type="project" value="TreeGrafter"/>
</dbReference>
<dbReference type="Proteomes" id="UP001058974">
    <property type="component" value="Chromosome 7"/>
</dbReference>
<gene>
    <name evidence="5" type="ORF">KIW84_074768</name>
</gene>
<dbReference type="AlphaFoldDB" id="A0A9D4VSB2"/>
<name>A0A9D4VSB2_PEA</name>
<sequence>MLTVVEHYSAIVPWQLVAQKVEGCILHLRTMDFEILANSLDGVTMELVTFGLQIRLTSPRLLVIIPSRISPSAVKEPVWSRYMQFRDRASHVFPAKTHPIGAHCSDRNFYYKMIEELHDPWVKRMFVGFAHTSDCNGPRKPDGSHNLIQEIDSEHVCKPALQLTHNIFGSSPPMRNFDPAKLLTDSGKFQTLDILLKRLRAGNHRVLLFAQMTKMLNILEESLRACSNNLAAINTPATMSNDDL</sequence>
<dbReference type="GO" id="GO:0006338">
    <property type="term" value="P:chromatin remodeling"/>
    <property type="evidence" value="ECO:0007669"/>
    <property type="project" value="UniProtKB-UniRule"/>
</dbReference>
<comment type="subcellular location">
    <subcellularLocation>
        <location evidence="1 4">Nucleus</location>
    </subcellularLocation>
</comment>
<keyword evidence="2" id="KW-0547">Nucleotide-binding</keyword>
<protein>
    <recommendedName>
        <fullName evidence="4">Chromatin-remodeling ATPase INO80</fullName>
        <ecNumber evidence="4">3.6.4.-</ecNumber>
    </recommendedName>
</protein>
<comment type="function">
    <text evidence="4">ATPase component of the INO80 complex which remodels chromatin by shifting nucleosomes and is involved in DNA repair.</text>
</comment>
<evidence type="ECO:0000256" key="2">
    <source>
        <dbReference type="ARBA" id="ARBA00022741"/>
    </source>
</evidence>
<dbReference type="GO" id="GO:0003677">
    <property type="term" value="F:DNA binding"/>
    <property type="evidence" value="ECO:0007669"/>
    <property type="project" value="UniProtKB-UniRule"/>
</dbReference>
<keyword evidence="3 4" id="KW-0067">ATP-binding</keyword>
<dbReference type="GO" id="GO:0005524">
    <property type="term" value="F:ATP binding"/>
    <property type="evidence" value="ECO:0007669"/>
    <property type="project" value="UniProtKB-UniRule"/>
</dbReference>
<evidence type="ECO:0000256" key="4">
    <source>
        <dbReference type="RuleBase" id="RU368001"/>
    </source>
</evidence>
<evidence type="ECO:0000256" key="1">
    <source>
        <dbReference type="ARBA" id="ARBA00004123"/>
    </source>
</evidence>
<dbReference type="InterPro" id="IPR027417">
    <property type="entry name" value="P-loop_NTPase"/>
</dbReference>
<dbReference type="GO" id="GO:0016887">
    <property type="term" value="F:ATP hydrolysis activity"/>
    <property type="evidence" value="ECO:0007669"/>
    <property type="project" value="TreeGrafter"/>
</dbReference>
<keyword evidence="4" id="KW-0227">DNA damage</keyword>
<evidence type="ECO:0000313" key="5">
    <source>
        <dbReference type="EMBL" id="KAI5389235.1"/>
    </source>
</evidence>
<organism evidence="5 6">
    <name type="scientific">Pisum sativum</name>
    <name type="common">Garden pea</name>
    <name type="synonym">Lathyrus oleraceus</name>
    <dbReference type="NCBI Taxonomy" id="3888"/>
    <lineage>
        <taxon>Eukaryota</taxon>
        <taxon>Viridiplantae</taxon>
        <taxon>Streptophyta</taxon>
        <taxon>Embryophyta</taxon>
        <taxon>Tracheophyta</taxon>
        <taxon>Spermatophyta</taxon>
        <taxon>Magnoliopsida</taxon>
        <taxon>eudicotyledons</taxon>
        <taxon>Gunneridae</taxon>
        <taxon>Pentapetalae</taxon>
        <taxon>rosids</taxon>
        <taxon>fabids</taxon>
        <taxon>Fabales</taxon>
        <taxon>Fabaceae</taxon>
        <taxon>Papilionoideae</taxon>
        <taxon>50 kb inversion clade</taxon>
        <taxon>NPAAA clade</taxon>
        <taxon>Hologalegina</taxon>
        <taxon>IRL clade</taxon>
        <taxon>Fabeae</taxon>
        <taxon>Lathyrus</taxon>
    </lineage>
</organism>
<dbReference type="SUPFAM" id="SSF52540">
    <property type="entry name" value="P-loop containing nucleoside triphosphate hydrolases"/>
    <property type="match status" value="1"/>
</dbReference>
<dbReference type="InterPro" id="IPR050520">
    <property type="entry name" value="INO80/SWR1_helicase"/>
</dbReference>
<evidence type="ECO:0000256" key="3">
    <source>
        <dbReference type="ARBA" id="ARBA00022840"/>
    </source>
</evidence>
<evidence type="ECO:0000313" key="6">
    <source>
        <dbReference type="Proteomes" id="UP001058974"/>
    </source>
</evidence>